<dbReference type="InterPro" id="IPR050726">
    <property type="entry name" value="mGluR"/>
</dbReference>
<dbReference type="PANTHER" id="PTHR24060">
    <property type="entry name" value="METABOTROPIC GLUTAMATE RECEPTOR"/>
    <property type="match status" value="1"/>
</dbReference>
<keyword evidence="6 10" id="KW-0472">Membrane</keyword>
<dbReference type="InterPro" id="IPR017978">
    <property type="entry name" value="GPCR_3_C"/>
</dbReference>
<dbReference type="AlphaFoldDB" id="B3S609"/>
<evidence type="ECO:0000256" key="8">
    <source>
        <dbReference type="ARBA" id="ARBA00023180"/>
    </source>
</evidence>
<feature type="transmembrane region" description="Helical" evidence="10">
    <location>
        <begin position="560"/>
        <end position="581"/>
    </location>
</feature>
<dbReference type="InterPro" id="IPR017979">
    <property type="entry name" value="GPCR_3_CS"/>
</dbReference>
<dbReference type="RefSeq" id="XP_002115535.1">
    <property type="nucleotide sequence ID" value="XM_002115499.1"/>
</dbReference>
<dbReference type="PROSITE" id="PS00980">
    <property type="entry name" value="G_PROTEIN_RECEP_F3_2"/>
    <property type="match status" value="1"/>
</dbReference>
<proteinExistence type="predicted"/>
<comment type="subcellular location">
    <subcellularLocation>
        <location evidence="1">Cell membrane</location>
        <topology evidence="1">Multi-pass membrane protein</topology>
    </subcellularLocation>
</comment>
<dbReference type="PhylomeDB" id="B3S609"/>
<evidence type="ECO:0000256" key="10">
    <source>
        <dbReference type="SAM" id="Phobius"/>
    </source>
</evidence>
<dbReference type="GO" id="GO:0007216">
    <property type="term" value="P:G protein-coupled glutamate receptor signaling pathway"/>
    <property type="evidence" value="ECO:0000318"/>
    <property type="project" value="GO_Central"/>
</dbReference>
<dbReference type="EMBL" id="DS985251">
    <property type="protein sequence ID" value="EDV21898.1"/>
    <property type="molecule type" value="Genomic_DNA"/>
</dbReference>
<feature type="transmembrane region" description="Helical" evidence="10">
    <location>
        <begin position="717"/>
        <end position="738"/>
    </location>
</feature>
<dbReference type="PRINTS" id="PR00248">
    <property type="entry name" value="GPCRMGR"/>
</dbReference>
<keyword evidence="2" id="KW-1003">Cell membrane</keyword>
<keyword evidence="4 10" id="KW-1133">Transmembrane helix</keyword>
<dbReference type="InterPro" id="IPR038550">
    <property type="entry name" value="GPCR_3_9-Cys_sf"/>
</dbReference>
<keyword evidence="8" id="KW-0325">Glycoprotein</keyword>
<dbReference type="PROSITE" id="PS50259">
    <property type="entry name" value="G_PROTEIN_RECEP_F3_4"/>
    <property type="match status" value="1"/>
</dbReference>
<dbReference type="OrthoDB" id="5984008at2759"/>
<dbReference type="GO" id="GO:0001640">
    <property type="term" value="F:adenylate cyclase inhibiting G protein-coupled glutamate receptor activity"/>
    <property type="evidence" value="ECO:0000318"/>
    <property type="project" value="GO_Central"/>
</dbReference>
<evidence type="ECO:0000256" key="3">
    <source>
        <dbReference type="ARBA" id="ARBA00022692"/>
    </source>
</evidence>
<dbReference type="HOGENOM" id="CLU_005389_1_1_1"/>
<dbReference type="GO" id="GO:0005886">
    <property type="term" value="C:plasma membrane"/>
    <property type="evidence" value="ECO:0000318"/>
    <property type="project" value="GO_Central"/>
</dbReference>
<feature type="transmembrane region" description="Helical" evidence="10">
    <location>
        <begin position="778"/>
        <end position="799"/>
    </location>
</feature>
<feature type="transmembrane region" description="Helical" evidence="10">
    <location>
        <begin position="672"/>
        <end position="692"/>
    </location>
</feature>
<evidence type="ECO:0000256" key="9">
    <source>
        <dbReference type="ARBA" id="ARBA00023224"/>
    </source>
</evidence>
<evidence type="ECO:0000313" key="13">
    <source>
        <dbReference type="Proteomes" id="UP000009022"/>
    </source>
</evidence>
<keyword evidence="13" id="KW-1185">Reference proteome</keyword>
<evidence type="ECO:0000256" key="4">
    <source>
        <dbReference type="ARBA" id="ARBA00022989"/>
    </source>
</evidence>
<evidence type="ECO:0000256" key="6">
    <source>
        <dbReference type="ARBA" id="ARBA00023136"/>
    </source>
</evidence>
<dbReference type="InterPro" id="IPR000337">
    <property type="entry name" value="GPCR_3"/>
</dbReference>
<dbReference type="InterPro" id="IPR011500">
    <property type="entry name" value="GPCR_3_9-Cys_dom"/>
</dbReference>
<organism evidence="12 13">
    <name type="scientific">Trichoplax adhaerens</name>
    <name type="common">Trichoplax reptans</name>
    <dbReference type="NCBI Taxonomy" id="10228"/>
    <lineage>
        <taxon>Eukaryota</taxon>
        <taxon>Metazoa</taxon>
        <taxon>Placozoa</taxon>
        <taxon>Uniplacotomia</taxon>
        <taxon>Trichoplacea</taxon>
        <taxon>Trichoplacidae</taxon>
        <taxon>Trichoplax</taxon>
    </lineage>
</organism>
<reference evidence="12 13" key="1">
    <citation type="journal article" date="2008" name="Nature">
        <title>The Trichoplax genome and the nature of placozoans.</title>
        <authorList>
            <person name="Srivastava M."/>
            <person name="Begovic E."/>
            <person name="Chapman J."/>
            <person name="Putnam N.H."/>
            <person name="Hellsten U."/>
            <person name="Kawashima T."/>
            <person name="Kuo A."/>
            <person name="Mitros T."/>
            <person name="Salamov A."/>
            <person name="Carpenter M.L."/>
            <person name="Signorovitch A.Y."/>
            <person name="Moreno M.A."/>
            <person name="Kamm K."/>
            <person name="Grimwood J."/>
            <person name="Schmutz J."/>
            <person name="Shapiro H."/>
            <person name="Grigoriev I.V."/>
            <person name="Buss L.W."/>
            <person name="Schierwater B."/>
            <person name="Dellaporta S.L."/>
            <person name="Rokhsar D.S."/>
        </authorList>
    </citation>
    <scope>NUCLEOTIDE SEQUENCE [LARGE SCALE GENOMIC DNA]</scope>
    <source>
        <strain evidence="12 13">Grell-BS-1999</strain>
    </source>
</reference>
<dbReference type="Gene3D" id="2.10.50.30">
    <property type="entry name" value="GPCR, family 3, nine cysteines domain"/>
    <property type="match status" value="1"/>
</dbReference>
<sequence length="819" mass="92407">IAMKGQVSFGGLFSTHSSFDRNSKRCLNIDWEQLVNLQGMIYAVELINNSSSLLPNVTIGYDIRNTCDNPDVAMKQTLDLLLKFRRNDLCNSHRTISNNNHSLNQHPFLTSQLAMDDQLVGIIGAKSSRTSSDVQTILKTFTMPQISYAASDTKLTNRHRFPTFFRTVPIDNYLARIIAAILLRLNWNFISIVTLKSEYSQSIHREMMEIIKKKRTCVDENLVIPANPLEINNAISKIKSSKAPVVVLLVEENALADLLLRFQNRHVTGKTFLTSCEWNQEMWKLDRYVIGGMMGITLKRRPSLQFQQYLTEVSICNNINPSLLPFWLMFHGIHNFTDDNAQQVCQDYVKYNPDNDVRNHLQRLSYNAAYVIDAVYALAHALHKTLQCNQHICQKTPNDPEFQLAKVIENMYRISFQGMTSKDFEFNENGGPHDVVYNIVNLKWSTKHRVLRPVTVGNWTLGNVELLSINESKAGFGPYNNISQLPQICAATCQPGDYFTYISRPLCCWQCHACPYNTYSNKTNAPACKSCPLGSASSKNQTTCELIKPFELTYSSMQNVIMLIAYSITAASTLFTWAVIIKYRNTPVVKASDFVLSQMLLFGILMCLSVAPLFGAPISIFNCTITLFIFCISIAFVMSIILVKTNRISAIFKTGFIKSQKSKMLLGDRGPAILAILLTTIEVVVCVVASIYDPIKLRRQVISEQLVYLNCRSKTRLGYIVAVGYFALLCLTCVYLAFKTRKLPENFCEAKYINFASITMLLSLATMTPAYFGTVGPFQAAISSFGMIIFGSCVLCCMFGKKLYIILLHPELNTKENVM</sequence>
<dbReference type="InterPro" id="IPR001828">
    <property type="entry name" value="ANF_lig-bd_rcpt"/>
</dbReference>
<dbReference type="GO" id="GO:0051966">
    <property type="term" value="P:regulation of synaptic transmission, glutamatergic"/>
    <property type="evidence" value="ECO:0000318"/>
    <property type="project" value="GO_Central"/>
</dbReference>
<keyword evidence="5" id="KW-0297">G-protein coupled receptor</keyword>
<feature type="non-terminal residue" evidence="12">
    <location>
        <position position="819"/>
    </location>
</feature>
<evidence type="ECO:0000256" key="7">
    <source>
        <dbReference type="ARBA" id="ARBA00023170"/>
    </source>
</evidence>
<evidence type="ECO:0000256" key="1">
    <source>
        <dbReference type="ARBA" id="ARBA00004651"/>
    </source>
</evidence>
<name>B3S609_TRIAD</name>
<evidence type="ECO:0000256" key="2">
    <source>
        <dbReference type="ARBA" id="ARBA00022475"/>
    </source>
</evidence>
<dbReference type="SUPFAM" id="SSF53822">
    <property type="entry name" value="Periplasmic binding protein-like I"/>
    <property type="match status" value="1"/>
</dbReference>
<protein>
    <recommendedName>
        <fullName evidence="11">G-protein coupled receptors family 3 profile domain-containing protein</fullName>
    </recommendedName>
</protein>
<dbReference type="CTD" id="6756747"/>
<dbReference type="eggNOG" id="KOG1056">
    <property type="taxonomic scope" value="Eukaryota"/>
</dbReference>
<dbReference type="CDD" id="cd13953">
    <property type="entry name" value="7tm_classC_mGluR-like"/>
    <property type="match status" value="1"/>
</dbReference>
<evidence type="ECO:0000313" key="12">
    <source>
        <dbReference type="EMBL" id="EDV21898.1"/>
    </source>
</evidence>
<feature type="domain" description="G-protein coupled receptors family 3 profile" evidence="11">
    <location>
        <begin position="558"/>
        <end position="819"/>
    </location>
</feature>
<gene>
    <name evidence="12" type="ORF">TRIADDRAFT_11320</name>
</gene>
<keyword evidence="3 10" id="KW-0812">Transmembrane</keyword>
<dbReference type="GeneID" id="6756747"/>
<dbReference type="InParanoid" id="B3S609"/>
<evidence type="ECO:0000256" key="5">
    <source>
        <dbReference type="ARBA" id="ARBA00023040"/>
    </source>
</evidence>
<keyword evidence="9" id="KW-0807">Transducer</keyword>
<dbReference type="KEGG" id="tad:TRIADDRAFT_11320"/>
<feature type="non-terminal residue" evidence="12">
    <location>
        <position position="1"/>
    </location>
</feature>
<dbReference type="Gene3D" id="3.40.50.2300">
    <property type="match status" value="2"/>
</dbReference>
<dbReference type="InterPro" id="IPR028082">
    <property type="entry name" value="Peripla_BP_I"/>
</dbReference>
<dbReference type="Proteomes" id="UP000009022">
    <property type="component" value="Unassembled WGS sequence"/>
</dbReference>
<dbReference type="CDD" id="cd06350">
    <property type="entry name" value="PBP1_GPCR_family_C-like"/>
    <property type="match status" value="1"/>
</dbReference>
<feature type="transmembrane region" description="Helical" evidence="10">
    <location>
        <begin position="750"/>
        <end position="772"/>
    </location>
</feature>
<dbReference type="OMA" id="LYKLPMV"/>
<dbReference type="Pfam" id="PF01094">
    <property type="entry name" value="ANF_receptor"/>
    <property type="match status" value="1"/>
</dbReference>
<feature type="transmembrane region" description="Helical" evidence="10">
    <location>
        <begin position="593"/>
        <end position="613"/>
    </location>
</feature>
<dbReference type="Pfam" id="PF07562">
    <property type="entry name" value="NCD3G"/>
    <property type="match status" value="1"/>
</dbReference>
<dbReference type="Pfam" id="PF00003">
    <property type="entry name" value="7tm_3"/>
    <property type="match status" value="1"/>
</dbReference>
<accession>B3S609</accession>
<feature type="transmembrane region" description="Helical" evidence="10">
    <location>
        <begin position="619"/>
        <end position="643"/>
    </location>
</feature>
<keyword evidence="7" id="KW-0675">Receptor</keyword>
<evidence type="ECO:0000259" key="11">
    <source>
        <dbReference type="PROSITE" id="PS50259"/>
    </source>
</evidence>